<dbReference type="GO" id="GO:0016787">
    <property type="term" value="F:hydrolase activity"/>
    <property type="evidence" value="ECO:0007669"/>
    <property type="project" value="UniProtKB-KW"/>
</dbReference>
<dbReference type="PANTHER" id="PTHR11014">
    <property type="entry name" value="PEPTIDASE M20 FAMILY MEMBER"/>
    <property type="match status" value="1"/>
</dbReference>
<dbReference type="NCBIfam" id="TIGR01891">
    <property type="entry name" value="amidohydrolases"/>
    <property type="match status" value="1"/>
</dbReference>
<feature type="binding site" evidence="1">
    <location>
        <position position="175"/>
    </location>
    <ligand>
        <name>Mn(2+)</name>
        <dbReference type="ChEBI" id="CHEBI:29035"/>
        <label>2</label>
    </ligand>
</feature>
<keyword evidence="1" id="KW-0479">Metal-binding</keyword>
<dbReference type="Gene3D" id="3.40.630.10">
    <property type="entry name" value="Zn peptidases"/>
    <property type="match status" value="1"/>
</dbReference>
<reference evidence="3 4" key="1">
    <citation type="submission" date="2020-07" db="EMBL/GenBank/DDBJ databases">
        <title>Sequencing the genomes of 1000 actinobacteria strains.</title>
        <authorList>
            <person name="Klenk H.-P."/>
        </authorList>
    </citation>
    <scope>NUCLEOTIDE SEQUENCE [LARGE SCALE GENOMIC DNA]</scope>
    <source>
        <strain evidence="3 4">DSM 24552</strain>
    </source>
</reference>
<dbReference type="InterPro" id="IPR036264">
    <property type="entry name" value="Bact_exopeptidase_dim_dom"/>
</dbReference>
<evidence type="ECO:0000313" key="4">
    <source>
        <dbReference type="Proteomes" id="UP000544110"/>
    </source>
</evidence>
<dbReference type="EC" id="3.5.1.-" evidence="3"/>
<sequence>MPAPASPASAVLDAVVEKLTDDLVDLRRDLHAHPELSWAEHRTTERVAGLLEGAGWRVERLPGSGVVADLGPEPGAGGTGRVALRADLDALPVDDLTGDPWASTVTGVAHACGHDVHTAALVGAGLALAELAAGHQLPGAVRLLFQPAEEVMPGGALQLLDRGALDDVDRVFGLHCDPSLDVGQVGLREGPLTGAADQLEIRLHGPGGHTSRPHLTADLTYALGKLVTELPSILSRRLDPRAGASVVWGAVQAGSAHNVIPSRGRLAGTVRMLDAVAWADAEALVSALVHQVVAPYGVEAEVRYQRGVPPVVNEHTSTQLLARAVESVLGEEGHVATQQSLGGEDFGWFLDRVPGAMGRLGTRTPGGPTYDLHQGNLRVDDRATTIGARVLAGAALASLGA</sequence>
<comment type="cofactor">
    <cofactor evidence="1">
        <name>Mn(2+)</name>
        <dbReference type="ChEBI" id="CHEBI:29035"/>
    </cofactor>
    <text evidence="1">The Mn(2+) ion enhances activity.</text>
</comment>
<feature type="binding site" evidence="1">
    <location>
        <position position="150"/>
    </location>
    <ligand>
        <name>Mn(2+)</name>
        <dbReference type="ChEBI" id="CHEBI:29035"/>
        <label>2</label>
    </ligand>
</feature>
<evidence type="ECO:0000256" key="1">
    <source>
        <dbReference type="PIRSR" id="PIRSR005962-1"/>
    </source>
</evidence>
<feature type="binding site" evidence="1">
    <location>
        <position position="373"/>
    </location>
    <ligand>
        <name>Mn(2+)</name>
        <dbReference type="ChEBI" id="CHEBI:29035"/>
        <label>2</label>
    </ligand>
</feature>
<protein>
    <submittedName>
        <fullName evidence="3">Amidohydrolase</fullName>
        <ecNumber evidence="3">3.5.1.-</ecNumber>
    </submittedName>
</protein>
<comment type="caution">
    <text evidence="3">The sequence shown here is derived from an EMBL/GenBank/DDBJ whole genome shotgun (WGS) entry which is preliminary data.</text>
</comment>
<dbReference type="RefSeq" id="WP_179517604.1">
    <property type="nucleotide sequence ID" value="NZ_JACCAC010000001.1"/>
</dbReference>
<dbReference type="SUPFAM" id="SSF53187">
    <property type="entry name" value="Zn-dependent exopeptidases"/>
    <property type="match status" value="1"/>
</dbReference>
<accession>A0A7Y9ULI5</accession>
<dbReference type="InterPro" id="IPR017439">
    <property type="entry name" value="Amidohydrolase"/>
</dbReference>
<name>A0A7Y9ULI5_9ACTN</name>
<dbReference type="Pfam" id="PF01546">
    <property type="entry name" value="Peptidase_M20"/>
    <property type="match status" value="1"/>
</dbReference>
<dbReference type="GO" id="GO:0046872">
    <property type="term" value="F:metal ion binding"/>
    <property type="evidence" value="ECO:0007669"/>
    <property type="project" value="UniProtKB-KW"/>
</dbReference>
<feature type="domain" description="Peptidase M20 dimerisation" evidence="2">
    <location>
        <begin position="199"/>
        <end position="292"/>
    </location>
</feature>
<feature type="binding site" evidence="1">
    <location>
        <position position="114"/>
    </location>
    <ligand>
        <name>Mn(2+)</name>
        <dbReference type="ChEBI" id="CHEBI:29035"/>
        <label>2</label>
    </ligand>
</feature>
<gene>
    <name evidence="3" type="ORF">BJ989_001411</name>
</gene>
<organism evidence="3 4">
    <name type="scientific">Nocardioides perillae</name>
    <dbReference type="NCBI Taxonomy" id="1119534"/>
    <lineage>
        <taxon>Bacteria</taxon>
        <taxon>Bacillati</taxon>
        <taxon>Actinomycetota</taxon>
        <taxon>Actinomycetes</taxon>
        <taxon>Propionibacteriales</taxon>
        <taxon>Nocardioidaceae</taxon>
        <taxon>Nocardioides</taxon>
    </lineage>
</organism>
<dbReference type="Gene3D" id="3.30.70.360">
    <property type="match status" value="1"/>
</dbReference>
<keyword evidence="3" id="KW-0378">Hydrolase</keyword>
<keyword evidence="4" id="KW-1185">Reference proteome</keyword>
<dbReference type="EMBL" id="JACCAC010000001">
    <property type="protein sequence ID" value="NYG55107.1"/>
    <property type="molecule type" value="Genomic_DNA"/>
</dbReference>
<feature type="binding site" evidence="1">
    <location>
        <position position="112"/>
    </location>
    <ligand>
        <name>Mn(2+)</name>
        <dbReference type="ChEBI" id="CHEBI:29035"/>
        <label>2</label>
    </ligand>
</feature>
<dbReference type="AlphaFoldDB" id="A0A7Y9ULI5"/>
<dbReference type="PANTHER" id="PTHR11014:SF63">
    <property type="entry name" value="METALLOPEPTIDASE, PUTATIVE (AFU_ORTHOLOGUE AFUA_6G09600)-RELATED"/>
    <property type="match status" value="1"/>
</dbReference>
<evidence type="ECO:0000259" key="2">
    <source>
        <dbReference type="Pfam" id="PF07687"/>
    </source>
</evidence>
<dbReference type="Proteomes" id="UP000544110">
    <property type="component" value="Unassembled WGS sequence"/>
</dbReference>
<dbReference type="PIRSF" id="PIRSF005962">
    <property type="entry name" value="Pept_M20D_amidohydro"/>
    <property type="match status" value="1"/>
</dbReference>
<proteinExistence type="predicted"/>
<dbReference type="Pfam" id="PF07687">
    <property type="entry name" value="M20_dimer"/>
    <property type="match status" value="1"/>
</dbReference>
<dbReference type="InterPro" id="IPR002933">
    <property type="entry name" value="Peptidase_M20"/>
</dbReference>
<evidence type="ECO:0000313" key="3">
    <source>
        <dbReference type="EMBL" id="NYG55107.1"/>
    </source>
</evidence>
<keyword evidence="1" id="KW-0464">Manganese</keyword>
<dbReference type="InterPro" id="IPR011650">
    <property type="entry name" value="Peptidase_M20_dimer"/>
</dbReference>
<dbReference type="SUPFAM" id="SSF55031">
    <property type="entry name" value="Bacterial exopeptidase dimerisation domain"/>
    <property type="match status" value="1"/>
</dbReference>